<sequence length="133" mass="14502">CCRRARRKAAGPRAPLSHTSHPPNAGAFSVVAAYGSPLSRRALVFRHIAGKGRADLPAATRAQAATVSKAATGRLSERRDENKRGTDRSHSLGLEDMILVIDRACLQGPSRNQNLPFTTEFIKGRKMTTYFQT</sequence>
<keyword evidence="3" id="KW-1185">Reference proteome</keyword>
<dbReference type="AlphaFoldDB" id="A0A2P4TBQ3"/>
<dbReference type="Proteomes" id="UP000237246">
    <property type="component" value="Unassembled WGS sequence"/>
</dbReference>
<evidence type="ECO:0000313" key="2">
    <source>
        <dbReference type="EMBL" id="POI33768.1"/>
    </source>
</evidence>
<feature type="compositionally biased region" description="Basic and acidic residues" evidence="1">
    <location>
        <begin position="75"/>
        <end position="89"/>
    </location>
</feature>
<evidence type="ECO:0000313" key="3">
    <source>
        <dbReference type="Proteomes" id="UP000237246"/>
    </source>
</evidence>
<proteinExistence type="predicted"/>
<organism evidence="2 3">
    <name type="scientific">Bambusicola thoracicus</name>
    <name type="common">Chinese bamboo-partridge</name>
    <name type="synonym">Perdix thoracica</name>
    <dbReference type="NCBI Taxonomy" id="9083"/>
    <lineage>
        <taxon>Eukaryota</taxon>
        <taxon>Metazoa</taxon>
        <taxon>Chordata</taxon>
        <taxon>Craniata</taxon>
        <taxon>Vertebrata</taxon>
        <taxon>Euteleostomi</taxon>
        <taxon>Archelosauria</taxon>
        <taxon>Archosauria</taxon>
        <taxon>Dinosauria</taxon>
        <taxon>Saurischia</taxon>
        <taxon>Theropoda</taxon>
        <taxon>Coelurosauria</taxon>
        <taxon>Aves</taxon>
        <taxon>Neognathae</taxon>
        <taxon>Galloanserae</taxon>
        <taxon>Galliformes</taxon>
        <taxon>Phasianidae</taxon>
        <taxon>Perdicinae</taxon>
        <taxon>Bambusicola</taxon>
    </lineage>
</organism>
<accession>A0A2P4TBQ3</accession>
<reference evidence="2 3" key="1">
    <citation type="submission" date="2018-01" db="EMBL/GenBank/DDBJ databases">
        <title>Comparison of the Chinese Bamboo Partridge and Red Junglefowl genome sequences highlights the importance of demography in genome evolution.</title>
        <authorList>
            <person name="Tiley G.P."/>
            <person name="Kimball R.T."/>
            <person name="Braun E.L."/>
            <person name="Burleigh J.G."/>
        </authorList>
    </citation>
    <scope>NUCLEOTIDE SEQUENCE [LARGE SCALE GENOMIC DNA]</scope>
    <source>
        <strain evidence="2">RTK389</strain>
        <tissue evidence="2">Blood</tissue>
    </source>
</reference>
<feature type="region of interest" description="Disordered" evidence="1">
    <location>
        <begin position="55"/>
        <end position="89"/>
    </location>
</feature>
<gene>
    <name evidence="2" type="ORF">CIB84_002480</name>
</gene>
<feature type="region of interest" description="Disordered" evidence="1">
    <location>
        <begin position="1"/>
        <end position="26"/>
    </location>
</feature>
<comment type="caution">
    <text evidence="2">The sequence shown here is derived from an EMBL/GenBank/DDBJ whole genome shotgun (WGS) entry which is preliminary data.</text>
</comment>
<evidence type="ECO:0000256" key="1">
    <source>
        <dbReference type="SAM" id="MobiDB-lite"/>
    </source>
</evidence>
<feature type="non-terminal residue" evidence="2">
    <location>
        <position position="1"/>
    </location>
</feature>
<dbReference type="EMBL" id="PPHD01002922">
    <property type="protein sequence ID" value="POI33768.1"/>
    <property type="molecule type" value="Genomic_DNA"/>
</dbReference>
<protein>
    <submittedName>
        <fullName evidence="2">Uncharacterized protein</fullName>
    </submittedName>
</protein>
<feature type="compositionally biased region" description="Basic residues" evidence="1">
    <location>
        <begin position="1"/>
        <end position="10"/>
    </location>
</feature>
<name>A0A2P4TBQ3_BAMTH</name>